<feature type="region of interest" description="Disordered" evidence="1">
    <location>
        <begin position="25"/>
        <end position="53"/>
    </location>
</feature>
<gene>
    <name evidence="2" type="ORF">FPCIR_12364</name>
</gene>
<feature type="compositionally biased region" description="Basic and acidic residues" evidence="1">
    <location>
        <begin position="135"/>
        <end position="148"/>
    </location>
</feature>
<dbReference type="EMBL" id="JAAOAS010000408">
    <property type="protein sequence ID" value="KAF5576838.1"/>
    <property type="molecule type" value="Genomic_DNA"/>
</dbReference>
<dbReference type="OrthoDB" id="5094090at2759"/>
<feature type="region of interest" description="Disordered" evidence="1">
    <location>
        <begin position="135"/>
        <end position="161"/>
    </location>
</feature>
<organism evidence="2 3">
    <name type="scientific">Fusarium pseudocircinatum</name>
    <dbReference type="NCBI Taxonomy" id="56676"/>
    <lineage>
        <taxon>Eukaryota</taxon>
        <taxon>Fungi</taxon>
        <taxon>Dikarya</taxon>
        <taxon>Ascomycota</taxon>
        <taxon>Pezizomycotina</taxon>
        <taxon>Sordariomycetes</taxon>
        <taxon>Hypocreomycetidae</taxon>
        <taxon>Hypocreales</taxon>
        <taxon>Nectriaceae</taxon>
        <taxon>Fusarium</taxon>
        <taxon>Fusarium fujikuroi species complex</taxon>
    </lineage>
</organism>
<evidence type="ECO:0000256" key="1">
    <source>
        <dbReference type="SAM" id="MobiDB-lite"/>
    </source>
</evidence>
<evidence type="ECO:0000313" key="3">
    <source>
        <dbReference type="Proteomes" id="UP000546213"/>
    </source>
</evidence>
<protein>
    <submittedName>
        <fullName evidence="2">Uncharacterized protein</fullName>
    </submittedName>
</protein>
<accession>A0A8H5KP44</accession>
<reference evidence="2 3" key="1">
    <citation type="submission" date="2020-05" db="EMBL/GenBank/DDBJ databases">
        <title>Identification and distribution of gene clusters putatively required for synthesis of sphingolipid metabolism inhibitors in phylogenetically diverse species of the filamentous fungus Fusarium.</title>
        <authorList>
            <person name="Kim H.-S."/>
            <person name="Busman M."/>
            <person name="Brown D.W."/>
            <person name="Divon H."/>
            <person name="Uhlig S."/>
            <person name="Proctor R.H."/>
        </authorList>
    </citation>
    <scope>NUCLEOTIDE SEQUENCE [LARGE SCALE GENOMIC DNA]</scope>
    <source>
        <strain evidence="2 3">NRRL 36939</strain>
    </source>
</reference>
<comment type="caution">
    <text evidence="2">The sequence shown here is derived from an EMBL/GenBank/DDBJ whole genome shotgun (WGS) entry which is preliminary data.</text>
</comment>
<keyword evidence="3" id="KW-1185">Reference proteome</keyword>
<dbReference type="AlphaFoldDB" id="A0A8H5KP44"/>
<sequence>MSMRLIFRPVVRIPLLRPQIRLATTNPTHVHPDGNLGGPGGQQPPPARPGGPEAIARNWYSHPHPPCITTDTPRMPIAAAAGVIAGGVYIMLPTRGKSPERTLESDMVAANSTAIGYIGQPSGKPGIASHYKELRDGKEVESMKELSGRKGGGSMGPFRAE</sequence>
<proteinExistence type="predicted"/>
<evidence type="ECO:0000313" key="2">
    <source>
        <dbReference type="EMBL" id="KAF5576838.1"/>
    </source>
</evidence>
<name>A0A8H5KP44_9HYPO</name>
<dbReference type="Proteomes" id="UP000546213">
    <property type="component" value="Unassembled WGS sequence"/>
</dbReference>